<dbReference type="EMBL" id="RBNI01008170">
    <property type="protein sequence ID" value="RUP44899.1"/>
    <property type="molecule type" value="Genomic_DNA"/>
</dbReference>
<gene>
    <name evidence="3" type="ORF">BC936DRAFT_148882</name>
</gene>
<dbReference type="SMART" id="SM00717">
    <property type="entry name" value="SANT"/>
    <property type="match status" value="1"/>
</dbReference>
<dbReference type="Proteomes" id="UP000268093">
    <property type="component" value="Unassembled WGS sequence"/>
</dbReference>
<dbReference type="PROSITE" id="PS50090">
    <property type="entry name" value="MYB_LIKE"/>
    <property type="match status" value="1"/>
</dbReference>
<dbReference type="InterPro" id="IPR009057">
    <property type="entry name" value="Homeodomain-like_sf"/>
</dbReference>
<dbReference type="Gene3D" id="1.10.10.60">
    <property type="entry name" value="Homeodomain-like"/>
    <property type="match status" value="1"/>
</dbReference>
<organism evidence="3 4">
    <name type="scientific">Jimgerdemannia flammicorona</name>
    <dbReference type="NCBI Taxonomy" id="994334"/>
    <lineage>
        <taxon>Eukaryota</taxon>
        <taxon>Fungi</taxon>
        <taxon>Fungi incertae sedis</taxon>
        <taxon>Mucoromycota</taxon>
        <taxon>Mucoromycotina</taxon>
        <taxon>Endogonomycetes</taxon>
        <taxon>Endogonales</taxon>
        <taxon>Endogonaceae</taxon>
        <taxon>Jimgerdemannia</taxon>
    </lineage>
</organism>
<dbReference type="CDD" id="cd00167">
    <property type="entry name" value="SANT"/>
    <property type="match status" value="1"/>
</dbReference>
<proteinExistence type="predicted"/>
<evidence type="ECO:0000313" key="3">
    <source>
        <dbReference type="EMBL" id="RUP44899.1"/>
    </source>
</evidence>
<dbReference type="OrthoDB" id="10565642at2759"/>
<sequence length="168" mass="18985">MSSDNQVRYSVPEPLYVTAAAAADLEPEVISDDASSSDHKERKAAPAFNPKKRKAAAPAPSSRTREKRKIVKESERRKTAKEKESEKRKAVKESEKRSNAAKPEVLSGPKSGRWSNEEKQAMLDALMELVPSSINWETVATRVGRRSVIQCQTQWRRNMKQELTKIYT</sequence>
<name>A0A433D231_9FUNG</name>
<dbReference type="InterPro" id="IPR001005">
    <property type="entry name" value="SANT/Myb"/>
</dbReference>
<feature type="compositionally biased region" description="Basic and acidic residues" evidence="1">
    <location>
        <begin position="71"/>
        <end position="98"/>
    </location>
</feature>
<comment type="caution">
    <text evidence="3">The sequence shown here is derived from an EMBL/GenBank/DDBJ whole genome shotgun (WGS) entry which is preliminary data.</text>
</comment>
<feature type="region of interest" description="Disordered" evidence="1">
    <location>
        <begin position="22"/>
        <end position="117"/>
    </location>
</feature>
<keyword evidence="4" id="KW-1185">Reference proteome</keyword>
<dbReference type="SUPFAM" id="SSF46689">
    <property type="entry name" value="Homeodomain-like"/>
    <property type="match status" value="1"/>
</dbReference>
<dbReference type="Pfam" id="PF00249">
    <property type="entry name" value="Myb_DNA-binding"/>
    <property type="match status" value="1"/>
</dbReference>
<dbReference type="AlphaFoldDB" id="A0A433D231"/>
<evidence type="ECO:0000313" key="4">
    <source>
        <dbReference type="Proteomes" id="UP000268093"/>
    </source>
</evidence>
<reference evidence="3 4" key="1">
    <citation type="journal article" date="2018" name="New Phytol.">
        <title>Phylogenomics of Endogonaceae and evolution of mycorrhizas within Mucoromycota.</title>
        <authorList>
            <person name="Chang Y."/>
            <person name="Desiro A."/>
            <person name="Na H."/>
            <person name="Sandor L."/>
            <person name="Lipzen A."/>
            <person name="Clum A."/>
            <person name="Barry K."/>
            <person name="Grigoriev I.V."/>
            <person name="Martin F.M."/>
            <person name="Stajich J.E."/>
            <person name="Smith M.E."/>
            <person name="Bonito G."/>
            <person name="Spatafora J.W."/>
        </authorList>
    </citation>
    <scope>NUCLEOTIDE SEQUENCE [LARGE SCALE GENOMIC DNA]</scope>
    <source>
        <strain evidence="3 4">GMNB39</strain>
    </source>
</reference>
<accession>A0A433D231</accession>
<evidence type="ECO:0000259" key="2">
    <source>
        <dbReference type="PROSITE" id="PS50090"/>
    </source>
</evidence>
<protein>
    <recommendedName>
        <fullName evidence="2">Myb-like domain-containing protein</fullName>
    </recommendedName>
</protein>
<feature type="domain" description="Myb-like" evidence="2">
    <location>
        <begin position="110"/>
        <end position="159"/>
    </location>
</feature>
<evidence type="ECO:0000256" key="1">
    <source>
        <dbReference type="SAM" id="MobiDB-lite"/>
    </source>
</evidence>